<keyword evidence="1" id="KW-0998">Cell outer membrane</keyword>
<dbReference type="PANTHER" id="PTHR30189:SF1">
    <property type="entry name" value="LPS-ASSEMBLY PROTEIN LPTD"/>
    <property type="match status" value="1"/>
</dbReference>
<evidence type="ECO:0000256" key="1">
    <source>
        <dbReference type="HAMAP-Rule" id="MF_01411"/>
    </source>
</evidence>
<evidence type="ECO:0000313" key="4">
    <source>
        <dbReference type="EMBL" id="MDY0744560.1"/>
    </source>
</evidence>
<keyword evidence="1" id="KW-0472">Membrane</keyword>
<feature type="domain" description="LptD C-terminal" evidence="3">
    <location>
        <begin position="305"/>
        <end position="683"/>
    </location>
</feature>
<keyword evidence="5" id="KW-1185">Reference proteome</keyword>
<sequence precursor="true">MQPPAAPPFARSCLWLALLCLSSVPAWAQQAAADTTSGDDGLRLKPNRTLTTRPKSDAQKPALVITADKMSSVVDQQSKAEGQAELRYGDVLVRAAQVTYGQVDDLAHATGNVELSSGGNIFRGPDLQLYVSRFEGEFLNPSYFFSVTGGSGKAERISFADQKHVLAVEGTYSSCPIVDNQEPDWQIHADKLALDFDTNVGVATGGVLRFLGVPILAAPSLSFALNNQRKSGWLPPNVSLDNRSGLEFGVPYYWNIAPQRDATLTPFVMTKRGVGLDSEFRYLEPDHKGQLNLNLLPNDRVAGRSRWSTELDNSGKLPYDWNYQLRAERVSDDDYWKDMPQRMHSKTPRLLSQDLQVDRDHQLAWGNIESYLRVQHWQALQGTDETAQFNAPYQRSPQLGIRATTKADDAVLDGFTPWGRSARLEGSVEMEYNRFDLAGDALPAQRQVGAVQGGERVHLLGHVSVPIGGAGWWLIPRAAVNAASYRLDQPTVDGRLSMSRTIPTLSLDSGMVFERDSSLFGRAMRQTLEPRLLYVNTPYRAQQNLPNFDSAPKDFNFDSIYSENQFTGVDRVSDAHTLTLGAISRWINPDQGEEVLRLGLVQRVQFRDQQITPDGTPITQRFSDLLLLAAAHVSEHWWAEGTLQFNPETNRSERTVMRARYSPGAFRTVSVAYRLARGQSEQVEVAWQWPLYGAANASGGEAQREAIRSGASSGGGCSGAWYSAGRVQYSMFDKRLTDSVAGVEYDAGCWVMRVGIQRQSTGRAETNTRLMLQLELVGLSQLGSNALKVLRDNVPGYRQLTSDRSATFDTTSSP</sequence>
<comment type="function">
    <text evidence="1">Together with LptE, is involved in the assembly of lipopolysaccharide (LPS) at the surface of the outer membrane.</text>
</comment>
<dbReference type="EMBL" id="JAXCLA010000003">
    <property type="protein sequence ID" value="MDY0744560.1"/>
    <property type="molecule type" value="Genomic_DNA"/>
</dbReference>
<dbReference type="Proteomes" id="UP001285263">
    <property type="component" value="Unassembled WGS sequence"/>
</dbReference>
<dbReference type="PANTHER" id="PTHR30189">
    <property type="entry name" value="LPS-ASSEMBLY PROTEIN"/>
    <property type="match status" value="1"/>
</dbReference>
<comment type="similarity">
    <text evidence="1">Belongs to the LptD family.</text>
</comment>
<comment type="subunit">
    <text evidence="1">Component of the lipopolysaccharide transport and assembly complex. Interacts with LptE and LptA.</text>
</comment>
<evidence type="ECO:0000256" key="2">
    <source>
        <dbReference type="SAM" id="MobiDB-lite"/>
    </source>
</evidence>
<feature type="region of interest" description="Disordered" evidence="2">
    <location>
        <begin position="35"/>
        <end position="58"/>
    </location>
</feature>
<dbReference type="HAMAP" id="MF_01411">
    <property type="entry name" value="LPS_assembly_LptD"/>
    <property type="match status" value="1"/>
</dbReference>
<dbReference type="InterPro" id="IPR050218">
    <property type="entry name" value="LptD"/>
</dbReference>
<accession>A0ABU5DE51</accession>
<comment type="caution">
    <text evidence="4">The sequence shown here is derived from an EMBL/GenBank/DDBJ whole genome shotgun (WGS) entry which is preliminary data.</text>
</comment>
<dbReference type="InterPro" id="IPR007543">
    <property type="entry name" value="LptD_C"/>
</dbReference>
<keyword evidence="1" id="KW-0732">Signal</keyword>
<feature type="signal peptide" evidence="1">
    <location>
        <begin position="1"/>
        <end position="28"/>
    </location>
</feature>
<protein>
    <recommendedName>
        <fullName evidence="1">LPS-assembly protein LptD</fullName>
    </recommendedName>
</protein>
<gene>
    <name evidence="1 4" type="primary">lptD</name>
    <name evidence="4" type="ORF">SNE35_08585</name>
</gene>
<dbReference type="InterPro" id="IPR020889">
    <property type="entry name" value="LipoPS_assembly_LptD"/>
</dbReference>
<feature type="chain" id="PRO_5044928074" description="LPS-assembly protein LptD" evidence="1">
    <location>
        <begin position="29"/>
        <end position="814"/>
    </location>
</feature>
<comment type="subcellular location">
    <subcellularLocation>
        <location evidence="1">Cell outer membrane</location>
    </subcellularLocation>
</comment>
<reference evidence="4 5" key="1">
    <citation type="submission" date="2023-11" db="EMBL/GenBank/DDBJ databases">
        <title>Paucibacter sp. nov., isolated from fresh soil in Korea.</title>
        <authorList>
            <person name="Le N.T.T."/>
        </authorList>
    </citation>
    <scope>NUCLEOTIDE SEQUENCE [LARGE SCALE GENOMIC DNA]</scope>
    <source>
        <strain evidence="4 5">R3-3</strain>
    </source>
</reference>
<organism evidence="4 5">
    <name type="scientific">Roseateles agri</name>
    <dbReference type="NCBI Taxonomy" id="3098619"/>
    <lineage>
        <taxon>Bacteria</taxon>
        <taxon>Pseudomonadati</taxon>
        <taxon>Pseudomonadota</taxon>
        <taxon>Betaproteobacteria</taxon>
        <taxon>Burkholderiales</taxon>
        <taxon>Sphaerotilaceae</taxon>
        <taxon>Roseateles</taxon>
    </lineage>
</organism>
<dbReference type="Pfam" id="PF04453">
    <property type="entry name" value="LptD"/>
    <property type="match status" value="1"/>
</dbReference>
<evidence type="ECO:0000313" key="5">
    <source>
        <dbReference type="Proteomes" id="UP001285263"/>
    </source>
</evidence>
<evidence type="ECO:0000259" key="3">
    <source>
        <dbReference type="Pfam" id="PF04453"/>
    </source>
</evidence>
<proteinExistence type="inferred from homology"/>
<comment type="caution">
    <text evidence="1">Lacks conserved residue(s) required for the propagation of feature annotation.</text>
</comment>
<dbReference type="RefSeq" id="WP_320422478.1">
    <property type="nucleotide sequence ID" value="NZ_JAXCLA010000003.1"/>
</dbReference>
<name>A0ABU5DE51_9BURK</name>